<protein>
    <recommendedName>
        <fullName evidence="2">Cadherin domain-containing protein</fullName>
    </recommendedName>
</protein>
<evidence type="ECO:0000259" key="2">
    <source>
        <dbReference type="PROSITE" id="PS50268"/>
    </source>
</evidence>
<dbReference type="PROSITE" id="PS50268">
    <property type="entry name" value="CADHERIN_2"/>
    <property type="match status" value="2"/>
</dbReference>
<dbReference type="SUPFAM" id="SSF49313">
    <property type="entry name" value="Cadherin-like"/>
    <property type="match status" value="2"/>
</dbReference>
<dbReference type="Gene3D" id="2.120.10.30">
    <property type="entry name" value="TolB, C-terminal domain"/>
    <property type="match status" value="2"/>
</dbReference>
<dbReference type="PANTHER" id="PTHR36842">
    <property type="entry name" value="PROTEIN TOLB HOMOLOG"/>
    <property type="match status" value="1"/>
</dbReference>
<gene>
    <name evidence="3" type="ORF">GCM10022211_15700</name>
</gene>
<feature type="domain" description="Cadherin" evidence="2">
    <location>
        <begin position="154"/>
        <end position="257"/>
    </location>
</feature>
<reference evidence="4" key="1">
    <citation type="journal article" date="2019" name="Int. J. Syst. Evol. Microbiol.">
        <title>The Global Catalogue of Microorganisms (GCM) 10K type strain sequencing project: providing services to taxonomists for standard genome sequencing and annotation.</title>
        <authorList>
            <consortium name="The Broad Institute Genomics Platform"/>
            <consortium name="The Broad Institute Genome Sequencing Center for Infectious Disease"/>
            <person name="Wu L."/>
            <person name="Ma J."/>
        </authorList>
    </citation>
    <scope>NUCLEOTIDE SEQUENCE [LARGE SCALE GENOMIC DNA]</scope>
    <source>
        <strain evidence="4">JCM 16603</strain>
    </source>
</reference>
<dbReference type="PRINTS" id="PR00205">
    <property type="entry name" value="CADHERIN"/>
</dbReference>
<dbReference type="Pfam" id="PF07676">
    <property type="entry name" value="PD40"/>
    <property type="match status" value="1"/>
</dbReference>
<dbReference type="CDD" id="cd11304">
    <property type="entry name" value="Cadherin_repeat"/>
    <property type="match status" value="2"/>
</dbReference>
<dbReference type="EMBL" id="BAAAZD010000002">
    <property type="protein sequence ID" value="GAA4004577.1"/>
    <property type="molecule type" value="Genomic_DNA"/>
</dbReference>
<organism evidence="3 4">
    <name type="scientific">Sphingomonas humi</name>
    <dbReference type="NCBI Taxonomy" id="335630"/>
    <lineage>
        <taxon>Bacteria</taxon>
        <taxon>Pseudomonadati</taxon>
        <taxon>Pseudomonadota</taxon>
        <taxon>Alphaproteobacteria</taxon>
        <taxon>Sphingomonadales</taxon>
        <taxon>Sphingomonadaceae</taxon>
        <taxon>Sphingomonas</taxon>
    </lineage>
</organism>
<proteinExistence type="inferred from homology"/>
<comment type="similarity">
    <text evidence="1">Belongs to the TolB family.</text>
</comment>
<sequence length="668" mass="68044">MAKPTTTGPNPNKLPLDRLPIARLANVLPPDNPLIAALDPPPSAPVDLDGAAGASVPENLAIGSAVGITAFAIDPQGDEVRYSFGADGSGAPILLSDGFAIDPVTGVVTLAAPLDYESRADYALPVIATDSGGRTSMTVFTVTVTNVAPSAPVDANPAPNRLAETAAIGSDSGIQASAIDPNGGSVHYFFRDAGGNPVQTLGKFTIAADTGVVTLAGALDYETAASHSLTIYASDSSGAVSSSQHVVAVTDVFIPVALQVVAGDATLFGQPTDNFFPAISGDGTKVAFQSLATNLVSGDTNNFEDIYVRNLLTGAIERATTSSSGVQANNRSYHQKISYDGSKVFFTSDASNLVAGDTNARADVFIKDLATGAVTRLSTTAAGLQGNGLTFLNAISADAKFAILQSLSTNWLTTDVNGTGADLWIKNVATGELKLVSANAAGEQGNGFAGIGAVSADGRYVTFGSSSTNLVPGDTNGASDAFIKDMQTGAITRITNGGVELDGLAAPLAISGDGQKVAFVSRAASLGNTDLKSDLFIFDVASGTITPVRTAAGDEQNGQIDNTPFFTADGSHLFFQSSASNWVAGDTNGATDIFMLDVASGVVSLLSRTLDGTQGNADSYGVSVSADGSRIAFGSQATNLVAGDSDPQSDVFVLTFDHYAASPSYWVI</sequence>
<comment type="caution">
    <text evidence="3">The sequence shown here is derived from an EMBL/GenBank/DDBJ whole genome shotgun (WGS) entry which is preliminary data.</text>
</comment>
<dbReference type="SUPFAM" id="SSF69304">
    <property type="entry name" value="Tricorn protease N-terminal domain"/>
    <property type="match status" value="1"/>
</dbReference>
<dbReference type="InterPro" id="IPR002126">
    <property type="entry name" value="Cadherin-like_dom"/>
</dbReference>
<accession>A0ABP7S030</accession>
<dbReference type="PANTHER" id="PTHR36842:SF1">
    <property type="entry name" value="PROTEIN TOLB"/>
    <property type="match status" value="1"/>
</dbReference>
<dbReference type="SMART" id="SM00112">
    <property type="entry name" value="CA"/>
    <property type="match status" value="2"/>
</dbReference>
<dbReference type="Pfam" id="PF00028">
    <property type="entry name" value="Cadherin"/>
    <property type="match status" value="2"/>
</dbReference>
<dbReference type="SUPFAM" id="SSF82171">
    <property type="entry name" value="DPP6 N-terminal domain-like"/>
    <property type="match status" value="1"/>
</dbReference>
<dbReference type="Proteomes" id="UP001501310">
    <property type="component" value="Unassembled WGS sequence"/>
</dbReference>
<evidence type="ECO:0000313" key="4">
    <source>
        <dbReference type="Proteomes" id="UP001501310"/>
    </source>
</evidence>
<evidence type="ECO:0000256" key="1">
    <source>
        <dbReference type="ARBA" id="ARBA00009820"/>
    </source>
</evidence>
<dbReference type="Gene3D" id="2.60.40.60">
    <property type="entry name" value="Cadherins"/>
    <property type="match status" value="2"/>
</dbReference>
<feature type="domain" description="Cadherin" evidence="2">
    <location>
        <begin position="54"/>
        <end position="154"/>
    </location>
</feature>
<evidence type="ECO:0000313" key="3">
    <source>
        <dbReference type="EMBL" id="GAA4004577.1"/>
    </source>
</evidence>
<dbReference type="InterPro" id="IPR011659">
    <property type="entry name" value="WD40"/>
</dbReference>
<dbReference type="InterPro" id="IPR011042">
    <property type="entry name" value="6-blade_b-propeller_TolB-like"/>
</dbReference>
<name>A0ABP7S030_9SPHN</name>
<dbReference type="InterPro" id="IPR015919">
    <property type="entry name" value="Cadherin-like_sf"/>
</dbReference>
<keyword evidence="4" id="KW-1185">Reference proteome</keyword>
<dbReference type="RefSeq" id="WP_344709692.1">
    <property type="nucleotide sequence ID" value="NZ_BAAAZD010000002.1"/>
</dbReference>